<dbReference type="AlphaFoldDB" id="A0A9D2ACY3"/>
<name>A0A9D2ACY3_9BACT</name>
<dbReference type="PANTHER" id="PTHR30328">
    <property type="entry name" value="TRANSCRIPTIONAL REPRESSOR"/>
    <property type="match status" value="1"/>
</dbReference>
<reference evidence="4" key="1">
    <citation type="journal article" date="2021" name="PeerJ">
        <title>Extensive microbial diversity within the chicken gut microbiome revealed by metagenomics and culture.</title>
        <authorList>
            <person name="Gilroy R."/>
            <person name="Ravi A."/>
            <person name="Getino M."/>
            <person name="Pursley I."/>
            <person name="Horton D.L."/>
            <person name="Alikhan N.F."/>
            <person name="Baker D."/>
            <person name="Gharbi K."/>
            <person name="Hall N."/>
            <person name="Watson M."/>
            <person name="Adriaenssens E.M."/>
            <person name="Foster-Nyarko E."/>
            <person name="Jarju S."/>
            <person name="Secka A."/>
            <person name="Antonio M."/>
            <person name="Oren A."/>
            <person name="Chaudhuri R.R."/>
            <person name="La Ragione R."/>
            <person name="Hildebrand F."/>
            <person name="Pallen M.J."/>
        </authorList>
    </citation>
    <scope>NUCLEOTIDE SEQUENCE</scope>
    <source>
        <strain evidence="4">23274</strain>
    </source>
</reference>
<proteinExistence type="predicted"/>
<comment type="caution">
    <text evidence="4">The sequence shown here is derived from an EMBL/GenBank/DDBJ whole genome shotgun (WGS) entry which is preliminary data.</text>
</comment>
<dbReference type="GO" id="GO:0003677">
    <property type="term" value="F:DNA binding"/>
    <property type="evidence" value="ECO:0007669"/>
    <property type="project" value="UniProtKB-UniRule"/>
</dbReference>
<protein>
    <submittedName>
        <fullName evidence="4">TetR/AcrR family transcriptional regulator</fullName>
    </submittedName>
</protein>
<keyword evidence="1 2" id="KW-0238">DNA-binding</keyword>
<dbReference type="Pfam" id="PF00440">
    <property type="entry name" value="TetR_N"/>
    <property type="match status" value="1"/>
</dbReference>
<dbReference type="EMBL" id="DXFT01000182">
    <property type="protein sequence ID" value="HIX04287.1"/>
    <property type="molecule type" value="Genomic_DNA"/>
</dbReference>
<dbReference type="InterPro" id="IPR001647">
    <property type="entry name" value="HTH_TetR"/>
</dbReference>
<evidence type="ECO:0000256" key="2">
    <source>
        <dbReference type="PROSITE-ProRule" id="PRU00335"/>
    </source>
</evidence>
<evidence type="ECO:0000313" key="5">
    <source>
        <dbReference type="Proteomes" id="UP000824202"/>
    </source>
</evidence>
<dbReference type="PRINTS" id="PR00455">
    <property type="entry name" value="HTHTETR"/>
</dbReference>
<dbReference type="SUPFAM" id="SSF46689">
    <property type="entry name" value="Homeodomain-like"/>
    <property type="match status" value="1"/>
</dbReference>
<dbReference type="PROSITE" id="PS50977">
    <property type="entry name" value="HTH_TETR_2"/>
    <property type="match status" value="1"/>
</dbReference>
<evidence type="ECO:0000259" key="3">
    <source>
        <dbReference type="PROSITE" id="PS50977"/>
    </source>
</evidence>
<dbReference type="InterPro" id="IPR009057">
    <property type="entry name" value="Homeodomain-like_sf"/>
</dbReference>
<accession>A0A9D2ACY3</accession>
<sequence length="206" mass="23924">MNNNEVSTEQIILEAAETEFLEKGYSNAKMLSIAKRAGVAHSMLHYYFRSKENLFKAILLRKVHLLLPEFAKLQKQQLTFEGVMRSMREARDRYIMEQNPSFPYFILTEILTNRENRQLFLDFFAKEGGYPFLALEKLLQEEVEKGTIRPIAFTDFMLLLMTFDTASLSAIAICKESVGVDNQTADKLLEVYREHNMQLILEALRP</sequence>
<reference evidence="4" key="2">
    <citation type="submission" date="2021-04" db="EMBL/GenBank/DDBJ databases">
        <authorList>
            <person name="Gilroy R."/>
        </authorList>
    </citation>
    <scope>NUCLEOTIDE SEQUENCE</scope>
    <source>
        <strain evidence="4">23274</strain>
    </source>
</reference>
<dbReference type="InterPro" id="IPR050109">
    <property type="entry name" value="HTH-type_TetR-like_transc_reg"/>
</dbReference>
<evidence type="ECO:0000313" key="4">
    <source>
        <dbReference type="EMBL" id="HIX04287.1"/>
    </source>
</evidence>
<organism evidence="4 5">
    <name type="scientific">Candidatus Odoribacter faecigallinarum</name>
    <dbReference type="NCBI Taxonomy" id="2838706"/>
    <lineage>
        <taxon>Bacteria</taxon>
        <taxon>Pseudomonadati</taxon>
        <taxon>Bacteroidota</taxon>
        <taxon>Bacteroidia</taxon>
        <taxon>Bacteroidales</taxon>
        <taxon>Odoribacteraceae</taxon>
        <taxon>Odoribacter</taxon>
    </lineage>
</organism>
<feature type="DNA-binding region" description="H-T-H motif" evidence="2">
    <location>
        <begin position="29"/>
        <end position="48"/>
    </location>
</feature>
<dbReference type="Proteomes" id="UP000824202">
    <property type="component" value="Unassembled WGS sequence"/>
</dbReference>
<dbReference type="PANTHER" id="PTHR30328:SF54">
    <property type="entry name" value="HTH-TYPE TRANSCRIPTIONAL REPRESSOR SCO4008"/>
    <property type="match status" value="1"/>
</dbReference>
<evidence type="ECO:0000256" key="1">
    <source>
        <dbReference type="ARBA" id="ARBA00023125"/>
    </source>
</evidence>
<dbReference type="Gene3D" id="1.10.357.10">
    <property type="entry name" value="Tetracycline Repressor, domain 2"/>
    <property type="match status" value="1"/>
</dbReference>
<feature type="domain" description="HTH tetR-type" evidence="3">
    <location>
        <begin position="6"/>
        <end position="66"/>
    </location>
</feature>
<gene>
    <name evidence="4" type="ORF">H9863_09290</name>
</gene>